<evidence type="ECO:0000256" key="2">
    <source>
        <dbReference type="ARBA" id="ARBA00022737"/>
    </source>
</evidence>
<dbReference type="InterPro" id="IPR036322">
    <property type="entry name" value="WD40_repeat_dom_sf"/>
</dbReference>
<dbReference type="SUPFAM" id="SSF50978">
    <property type="entry name" value="WD40 repeat-like"/>
    <property type="match status" value="1"/>
</dbReference>
<protein>
    <submittedName>
        <fullName evidence="4">Uncharacterized protein</fullName>
    </submittedName>
</protein>
<comment type="caution">
    <text evidence="4">The sequence shown here is derived from an EMBL/GenBank/DDBJ whole genome shotgun (WGS) entry which is preliminary data.</text>
</comment>
<gene>
    <name evidence="4" type="ORF">IMSHALPRED_005452</name>
</gene>
<dbReference type="InterPro" id="IPR052415">
    <property type="entry name" value="Diphthine_MTase"/>
</dbReference>
<proteinExistence type="predicted"/>
<evidence type="ECO:0000313" key="4">
    <source>
        <dbReference type="EMBL" id="CAF9907152.1"/>
    </source>
</evidence>
<dbReference type="GO" id="GO:0005737">
    <property type="term" value="C:cytoplasm"/>
    <property type="evidence" value="ECO:0007669"/>
    <property type="project" value="TreeGrafter"/>
</dbReference>
<dbReference type="PANTHER" id="PTHR46042">
    <property type="entry name" value="DIPHTHINE METHYLTRANSFERASE"/>
    <property type="match status" value="1"/>
</dbReference>
<name>A0A8H3EJW2_9LECA</name>
<dbReference type="GO" id="GO:0061685">
    <property type="term" value="F:diphthine methylesterase activity"/>
    <property type="evidence" value="ECO:0007669"/>
    <property type="project" value="TreeGrafter"/>
</dbReference>
<comment type="pathway">
    <text evidence="3">Protein modification.</text>
</comment>
<dbReference type="OrthoDB" id="1930760at2759"/>
<evidence type="ECO:0000313" key="5">
    <source>
        <dbReference type="Proteomes" id="UP000664534"/>
    </source>
</evidence>
<dbReference type="EMBL" id="CAJPDT010000003">
    <property type="protein sequence ID" value="CAF9907152.1"/>
    <property type="molecule type" value="Genomic_DNA"/>
</dbReference>
<dbReference type="PANTHER" id="PTHR46042:SF1">
    <property type="entry name" value="DIPHTHINE METHYLTRANSFERASE"/>
    <property type="match status" value="1"/>
</dbReference>
<evidence type="ECO:0000256" key="1">
    <source>
        <dbReference type="ARBA" id="ARBA00022574"/>
    </source>
</evidence>
<sequence>MLPLDAGSQSAFSVMDGRDTTDNVYSIPSNHSLILDLPPSCIEFSPLHPDSFVVGTYFLEPVSEAASQTTSTQEGKGDDEIKRPVQDRRGSLMLFNLNDQRPIVQHTLYLSYAVLDLQFTRCKEGIFAIATSNGAVCLCTTKVKGTGPIEILNTYQVFSKSSITLSLAWNRALSHSDAIAASSSDGQIAIFDTKYQPPMTYRKTEAHSLEAWTLAWTCRSAEHDLGPELYSGGDDSALCRHGLSVYSVSGNLRDGNVPSHGYDFVPPIRDAKTHNAGVTAILPLQPVFHEEQVLLTGSYDEYVRVLLPINGRATPMVLAEERLGGGVWSLKRLDFTVPDNGIGPAFRILASCMHAGAKLLEVRRAEGERWLINVLAKFVEHESMVYASDGRARYGGWGLEGFIFVSTSFYDKKLCVWETKVHRSESDSGISLDTHV</sequence>
<keyword evidence="1" id="KW-0853">WD repeat</keyword>
<reference evidence="4" key="1">
    <citation type="submission" date="2021-03" db="EMBL/GenBank/DDBJ databases">
        <authorList>
            <person name="Tagirdzhanova G."/>
        </authorList>
    </citation>
    <scope>NUCLEOTIDE SEQUENCE</scope>
</reference>
<dbReference type="Gene3D" id="2.130.10.10">
    <property type="entry name" value="YVTN repeat-like/Quinoprotein amine dehydrogenase"/>
    <property type="match status" value="1"/>
</dbReference>
<evidence type="ECO:0000256" key="3">
    <source>
        <dbReference type="ARBA" id="ARBA00043952"/>
    </source>
</evidence>
<dbReference type="InterPro" id="IPR015943">
    <property type="entry name" value="WD40/YVTN_repeat-like_dom_sf"/>
</dbReference>
<dbReference type="Proteomes" id="UP000664534">
    <property type="component" value="Unassembled WGS sequence"/>
</dbReference>
<keyword evidence="2" id="KW-0677">Repeat</keyword>
<accession>A0A8H3EJW2</accession>
<dbReference type="AlphaFoldDB" id="A0A8H3EJW2"/>
<keyword evidence="5" id="KW-1185">Reference proteome</keyword>
<organism evidence="4 5">
    <name type="scientific">Imshaugia aleurites</name>
    <dbReference type="NCBI Taxonomy" id="172621"/>
    <lineage>
        <taxon>Eukaryota</taxon>
        <taxon>Fungi</taxon>
        <taxon>Dikarya</taxon>
        <taxon>Ascomycota</taxon>
        <taxon>Pezizomycotina</taxon>
        <taxon>Lecanoromycetes</taxon>
        <taxon>OSLEUM clade</taxon>
        <taxon>Lecanoromycetidae</taxon>
        <taxon>Lecanorales</taxon>
        <taxon>Lecanorineae</taxon>
        <taxon>Parmeliaceae</taxon>
        <taxon>Imshaugia</taxon>
    </lineage>
</organism>
<dbReference type="GO" id="GO:0017183">
    <property type="term" value="P:protein histidyl modification to diphthamide"/>
    <property type="evidence" value="ECO:0007669"/>
    <property type="project" value="TreeGrafter"/>
</dbReference>